<keyword evidence="2" id="KW-0645">Protease</keyword>
<accession>A0A0E4AAQ7</accession>
<dbReference type="OMA" id="TFGLWHV"/>
<dbReference type="GO" id="GO:0004175">
    <property type="term" value="F:endopeptidase activity"/>
    <property type="evidence" value="ECO:0007669"/>
    <property type="project" value="UniProtKB-ARBA"/>
</dbReference>
<sequence length="218" mass="22545">MRGVASIALSAAAITWSNVVLPAFGLSPRARAVVNTAAGLSAIGVLLARGYTREELGLAHTGIRGGAQFGGAAAGAVLTGYSAALVVPSLRATLAADERADGREDFLEWIILHIPFGTVLSEELLFRSAMSAVWNRELNRPTAQAVHALTFGLWHVAPARGAGDNVPAAVAFTGASALLFEWLHRRGGSVLAPALLHLATNAGGALAVRIATRRQGVN</sequence>
<keyword evidence="4" id="KW-1185">Reference proteome</keyword>
<organism evidence="2 4">
    <name type="scientific">Rhodococcus erythropolis</name>
    <name type="common">Arthrobacter picolinophilus</name>
    <dbReference type="NCBI Taxonomy" id="1833"/>
    <lineage>
        <taxon>Bacteria</taxon>
        <taxon>Bacillati</taxon>
        <taxon>Actinomycetota</taxon>
        <taxon>Actinomycetes</taxon>
        <taxon>Mycobacteriales</taxon>
        <taxon>Nocardiaceae</taxon>
        <taxon>Rhodococcus</taxon>
        <taxon>Rhodococcus erythropolis group</taxon>
    </lineage>
</organism>
<evidence type="ECO:0000313" key="4">
    <source>
        <dbReference type="Proteomes" id="UP000627573"/>
    </source>
</evidence>
<dbReference type="EMBL" id="JAECSB010000074">
    <property type="protein sequence ID" value="MBH5145214.1"/>
    <property type="molecule type" value="Genomic_DNA"/>
</dbReference>
<evidence type="ECO:0000313" key="2">
    <source>
        <dbReference type="EMBL" id="MBH5145214.1"/>
    </source>
</evidence>
<protein>
    <submittedName>
        <fullName evidence="2">CPBP family intramembrane metalloprotease</fullName>
    </submittedName>
</protein>
<dbReference type="EMBL" id="CP124545">
    <property type="protein sequence ID" value="WGV48525.2"/>
    <property type="molecule type" value="Genomic_DNA"/>
</dbReference>
<dbReference type="KEGG" id="reb:XU06_23300"/>
<dbReference type="GeneID" id="57485282"/>
<dbReference type="InterPro" id="IPR015837">
    <property type="entry name" value="UCP026622_CAAX_protease"/>
</dbReference>
<dbReference type="Proteomes" id="UP001230933">
    <property type="component" value="Chromosome"/>
</dbReference>
<name>A0A0E4AAQ7_RHOER</name>
<dbReference type="InterPro" id="IPR003675">
    <property type="entry name" value="Rce1/LyrA-like_dom"/>
</dbReference>
<proteinExistence type="predicted"/>
<keyword evidence="2" id="KW-0482">Metalloprotease</keyword>
<feature type="domain" description="CAAX prenyl protease 2/Lysostaphin resistance protein A-like" evidence="1">
    <location>
        <begin position="109"/>
        <end position="202"/>
    </location>
</feature>
<dbReference type="AlphaFoldDB" id="A0A0E4AAQ7"/>
<gene>
    <name evidence="2" type="ORF">I3517_21650</name>
    <name evidence="3" type="ORF">QIE55_23800</name>
</gene>
<dbReference type="GO" id="GO:0080120">
    <property type="term" value="P:CAAX-box protein maturation"/>
    <property type="evidence" value="ECO:0007669"/>
    <property type="project" value="UniProtKB-ARBA"/>
</dbReference>
<dbReference type="RefSeq" id="WP_019745102.1">
    <property type="nucleotide sequence ID" value="NZ_CP011295.1"/>
</dbReference>
<dbReference type="Pfam" id="PF02517">
    <property type="entry name" value="Rce1-like"/>
    <property type="match status" value="1"/>
</dbReference>
<evidence type="ECO:0000259" key="1">
    <source>
        <dbReference type="Pfam" id="PF02517"/>
    </source>
</evidence>
<keyword evidence="2" id="KW-0378">Hydrolase</keyword>
<reference evidence="3" key="2">
    <citation type="submission" date="2023-08" db="EMBL/GenBank/DDBJ databases">
        <title>Isolation and Characterization of Rhodococcus erythropolis MGMM8.</title>
        <authorList>
            <person name="Diabankana R.G.C."/>
            <person name="Afordoanyi D.M."/>
            <person name="Validov S.Z."/>
        </authorList>
    </citation>
    <scope>NUCLEOTIDE SEQUENCE</scope>
    <source>
        <strain evidence="3">MGMM8</strain>
    </source>
</reference>
<evidence type="ECO:0000313" key="3">
    <source>
        <dbReference type="EMBL" id="WGV48525.2"/>
    </source>
</evidence>
<reference evidence="2 4" key="1">
    <citation type="submission" date="2020-12" db="EMBL/GenBank/DDBJ databases">
        <title>Draft genome sequence of furan degrading bacterial strain FUR100.</title>
        <authorList>
            <person name="Woiski C."/>
        </authorList>
    </citation>
    <scope>NUCLEOTIDE SEQUENCE [LARGE SCALE GENOMIC DNA]</scope>
    <source>
        <strain evidence="2 4">FUR100</strain>
    </source>
</reference>
<dbReference type="GO" id="GO:0008237">
    <property type="term" value="F:metallopeptidase activity"/>
    <property type="evidence" value="ECO:0007669"/>
    <property type="project" value="UniProtKB-KW"/>
</dbReference>
<dbReference type="GO" id="GO:0006508">
    <property type="term" value="P:proteolysis"/>
    <property type="evidence" value="ECO:0007669"/>
    <property type="project" value="UniProtKB-KW"/>
</dbReference>
<dbReference type="PIRSF" id="PIRSF026622">
    <property type="entry name" value="Proteas_026622"/>
    <property type="match status" value="1"/>
</dbReference>
<dbReference type="Proteomes" id="UP000627573">
    <property type="component" value="Unassembled WGS sequence"/>
</dbReference>